<reference evidence="1" key="2">
    <citation type="submission" date="2020-11" db="EMBL/GenBank/DDBJ databases">
        <authorList>
            <person name="McCartney M.A."/>
            <person name="Auch B."/>
            <person name="Kono T."/>
            <person name="Mallez S."/>
            <person name="Becker A."/>
            <person name="Gohl D.M."/>
            <person name="Silverstein K.A.T."/>
            <person name="Koren S."/>
            <person name="Bechman K.B."/>
            <person name="Herman A."/>
            <person name="Abrahante J.E."/>
            <person name="Garbe J."/>
        </authorList>
    </citation>
    <scope>NUCLEOTIDE SEQUENCE</scope>
    <source>
        <strain evidence="1">Duluth1</strain>
        <tissue evidence="1">Whole animal</tissue>
    </source>
</reference>
<organism evidence="1 2">
    <name type="scientific">Dreissena polymorpha</name>
    <name type="common">Zebra mussel</name>
    <name type="synonym">Mytilus polymorpha</name>
    <dbReference type="NCBI Taxonomy" id="45954"/>
    <lineage>
        <taxon>Eukaryota</taxon>
        <taxon>Metazoa</taxon>
        <taxon>Spiralia</taxon>
        <taxon>Lophotrochozoa</taxon>
        <taxon>Mollusca</taxon>
        <taxon>Bivalvia</taxon>
        <taxon>Autobranchia</taxon>
        <taxon>Heteroconchia</taxon>
        <taxon>Euheterodonta</taxon>
        <taxon>Imparidentia</taxon>
        <taxon>Neoheterodontei</taxon>
        <taxon>Myida</taxon>
        <taxon>Dreissenoidea</taxon>
        <taxon>Dreissenidae</taxon>
        <taxon>Dreissena</taxon>
    </lineage>
</organism>
<keyword evidence="2" id="KW-1185">Reference proteome</keyword>
<dbReference type="EMBL" id="JAIWYP010000010">
    <property type="protein sequence ID" value="KAH3755151.1"/>
    <property type="molecule type" value="Genomic_DNA"/>
</dbReference>
<reference evidence="1" key="1">
    <citation type="journal article" date="2019" name="bioRxiv">
        <title>The Genome of the Zebra Mussel, Dreissena polymorpha: A Resource for Invasive Species Research.</title>
        <authorList>
            <person name="McCartney M.A."/>
            <person name="Auch B."/>
            <person name="Kono T."/>
            <person name="Mallez S."/>
            <person name="Zhang Y."/>
            <person name="Obille A."/>
            <person name="Becker A."/>
            <person name="Abrahante J.E."/>
            <person name="Garbe J."/>
            <person name="Badalamenti J.P."/>
            <person name="Herman A."/>
            <person name="Mangelson H."/>
            <person name="Liachko I."/>
            <person name="Sullivan S."/>
            <person name="Sone E.D."/>
            <person name="Koren S."/>
            <person name="Silverstein K.A.T."/>
            <person name="Beckman K.B."/>
            <person name="Gohl D.M."/>
        </authorList>
    </citation>
    <scope>NUCLEOTIDE SEQUENCE</scope>
    <source>
        <strain evidence="1">Duluth1</strain>
        <tissue evidence="1">Whole animal</tissue>
    </source>
</reference>
<sequence length="90" mass="10156">MECRARIQLEFQATFVQAKIGLLDANLAVCRLAQKRASKETVASQMVDQGLAGSRAEASVRYVWPTYGRTTMRGPTRIHQHHENATRDVR</sequence>
<comment type="caution">
    <text evidence="1">The sequence shown here is derived from an EMBL/GenBank/DDBJ whole genome shotgun (WGS) entry which is preliminary data.</text>
</comment>
<proteinExistence type="predicted"/>
<name>A0A9D4DTI4_DREPO</name>
<dbReference type="Proteomes" id="UP000828390">
    <property type="component" value="Unassembled WGS sequence"/>
</dbReference>
<gene>
    <name evidence="1" type="ORF">DPMN_189838</name>
</gene>
<evidence type="ECO:0000313" key="2">
    <source>
        <dbReference type="Proteomes" id="UP000828390"/>
    </source>
</evidence>
<protein>
    <submittedName>
        <fullName evidence="1">Uncharacterized protein</fullName>
    </submittedName>
</protein>
<evidence type="ECO:0000313" key="1">
    <source>
        <dbReference type="EMBL" id="KAH3755151.1"/>
    </source>
</evidence>
<dbReference type="AlphaFoldDB" id="A0A9D4DTI4"/>
<accession>A0A9D4DTI4</accession>